<dbReference type="RefSeq" id="WP_116822011.1">
    <property type="nucleotide sequence ID" value="NZ_CP030926.1"/>
</dbReference>
<dbReference type="Proteomes" id="UP000260457">
    <property type="component" value="Chromosome"/>
</dbReference>
<gene>
    <name evidence="1" type="ORF">DTO10_23925</name>
</gene>
<dbReference type="Pfam" id="PF13217">
    <property type="entry name" value="DUF4025"/>
    <property type="match status" value="1"/>
</dbReference>
<dbReference type="EMBL" id="CP030926">
    <property type="protein sequence ID" value="AXN41121.1"/>
    <property type="molecule type" value="Genomic_DNA"/>
</dbReference>
<name>A0ABM6XSE0_9BACI</name>
<reference evidence="1 2" key="1">
    <citation type="submission" date="2018-07" db="EMBL/GenBank/DDBJ databases">
        <title>The molecular basis for the intramolecular migration of carboxyl group in the catabolism of para-hydroxybenzoate via gentisate.</title>
        <authorList>
            <person name="Zhao H."/>
            <person name="Xu Y."/>
            <person name="Lin S."/>
            <person name="Spain J.C."/>
            <person name="Zhou N.-Y."/>
        </authorList>
    </citation>
    <scope>NUCLEOTIDE SEQUENCE [LARGE SCALE GENOMIC DNA]</scope>
    <source>
        <strain evidence="1 2">PHB-7a</strain>
    </source>
</reference>
<keyword evidence="2" id="KW-1185">Reference proteome</keyword>
<sequence length="72" mass="8045">MDSKESKKDSLDIAGRIYDVSDYKRKDTLSSGLAKTHEQVSDTYTEGEMQSVVDDVGKNIEIKGEEAEEESQ</sequence>
<organism evidence="1 2">
    <name type="scientific">Peribacillus butanolivorans</name>
    <dbReference type="NCBI Taxonomy" id="421767"/>
    <lineage>
        <taxon>Bacteria</taxon>
        <taxon>Bacillati</taxon>
        <taxon>Bacillota</taxon>
        <taxon>Bacilli</taxon>
        <taxon>Bacillales</taxon>
        <taxon>Bacillaceae</taxon>
        <taxon>Peribacillus</taxon>
    </lineage>
</organism>
<evidence type="ECO:0000313" key="2">
    <source>
        <dbReference type="Proteomes" id="UP000260457"/>
    </source>
</evidence>
<accession>A0ABM6XSE0</accession>
<protein>
    <submittedName>
        <fullName evidence="1">DUF4025 domain-containing protein</fullName>
    </submittedName>
</protein>
<proteinExistence type="predicted"/>
<evidence type="ECO:0000313" key="1">
    <source>
        <dbReference type="EMBL" id="AXN41121.1"/>
    </source>
</evidence>
<dbReference type="InterPro" id="IPR025100">
    <property type="entry name" value="DUF4025"/>
</dbReference>